<reference evidence="2" key="1">
    <citation type="submission" date="2015-07" db="EMBL/GenBank/DDBJ databases">
        <title>Complete Genome of Thermincola ferriacetica strain Z-0001T.</title>
        <authorList>
            <person name="Lusk B."/>
            <person name="Badalamenti J.P."/>
            <person name="Parameswaran P."/>
            <person name="Bond D.R."/>
            <person name="Torres C.I."/>
        </authorList>
    </citation>
    <scope>NUCLEOTIDE SEQUENCE [LARGE SCALE GENOMIC DNA]</scope>
    <source>
        <strain evidence="2">Z-0001</strain>
    </source>
</reference>
<accession>A0A0L6W701</accession>
<dbReference type="AlphaFoldDB" id="A0A0L6W701"/>
<gene>
    <name evidence="1" type="ORF">Tfer_0236</name>
</gene>
<dbReference type="RefSeq" id="WP_013120160.1">
    <property type="nucleotide sequence ID" value="NZ_LGTE01000001.1"/>
</dbReference>
<comment type="caution">
    <text evidence="1">The sequence shown here is derived from an EMBL/GenBank/DDBJ whole genome shotgun (WGS) entry which is preliminary data.</text>
</comment>
<dbReference type="Proteomes" id="UP000037175">
    <property type="component" value="Unassembled WGS sequence"/>
</dbReference>
<protein>
    <submittedName>
        <fullName evidence="1">Uncharacterized protein</fullName>
    </submittedName>
</protein>
<sequence>MTWKYKQKDNEVTDSIGLLISILVRYPEVGTINYDPRTQVLKFTFIFSTKLDEKEINNFNKLILEGIETYNLLEGKKATKTEVHFQFCDNFTLLEICRDVNTLTKEELSLIVELVHDYFSQDLITETNDYIMEEDLLMQEELIEHMLENLKTSTQEKNLIAFREDGRVLVFNK</sequence>
<name>A0A0L6W701_9FIRM</name>
<evidence type="ECO:0000313" key="2">
    <source>
        <dbReference type="Proteomes" id="UP000037175"/>
    </source>
</evidence>
<keyword evidence="2" id="KW-1185">Reference proteome</keyword>
<evidence type="ECO:0000313" key="1">
    <source>
        <dbReference type="EMBL" id="KNZ71158.1"/>
    </source>
</evidence>
<dbReference type="EMBL" id="LGTE01000001">
    <property type="protein sequence ID" value="KNZ71158.1"/>
    <property type="molecule type" value="Genomic_DNA"/>
</dbReference>
<dbReference type="PATRIC" id="fig|281456.6.peg.246"/>
<organism evidence="1 2">
    <name type="scientific">Thermincola ferriacetica</name>
    <dbReference type="NCBI Taxonomy" id="281456"/>
    <lineage>
        <taxon>Bacteria</taxon>
        <taxon>Bacillati</taxon>
        <taxon>Bacillota</taxon>
        <taxon>Clostridia</taxon>
        <taxon>Eubacteriales</taxon>
        <taxon>Thermincolaceae</taxon>
        <taxon>Thermincola</taxon>
    </lineage>
</organism>
<proteinExistence type="predicted"/>